<dbReference type="PATRIC" id="fig|558151.6.peg.1764"/>
<evidence type="ECO:0000313" key="2">
    <source>
        <dbReference type="EMBL" id="KMQ64307.1"/>
    </source>
</evidence>
<feature type="transmembrane region" description="Helical" evidence="1">
    <location>
        <begin position="156"/>
        <end position="181"/>
    </location>
</feature>
<feature type="transmembrane region" description="Helical" evidence="1">
    <location>
        <begin position="120"/>
        <end position="144"/>
    </location>
</feature>
<dbReference type="Proteomes" id="UP000036261">
    <property type="component" value="Unassembled WGS sequence"/>
</dbReference>
<comment type="caution">
    <text evidence="2">The sequence shown here is derived from an EMBL/GenBank/DDBJ whole genome shotgun (WGS) entry which is preliminary data.</text>
</comment>
<proteinExistence type="predicted"/>
<feature type="transmembrane region" description="Helical" evidence="1">
    <location>
        <begin position="79"/>
        <end position="99"/>
    </location>
</feature>
<feature type="transmembrane region" description="Helical" evidence="1">
    <location>
        <begin position="291"/>
        <end position="309"/>
    </location>
</feature>
<sequence length="512" mass="59784">MKLVKENIHYLLLLSSVFFLWNPSKFGVDDGYFYPQIAYNIVNHGFMGFNDLYLTNGFHPLWMLFCVIAEGINFLGKGLLIYILWFFQVIFIVLGYRLFEKTMFKDSGIGKVLSLAAYCLLFFSLGTLYLTEAHLVFFTIALLLYFLCKKYTNDFIFGFICSLVFLGRLDHIFIIIPLGFFYWKERAWSFTSILKILLGFLFLTGPYLLSNLYLFGDIVPISGKIKSSFPVMKFDPPFGFIPNVCIVLGCLYLLFLTFAKNVSYRWIKILYVVGSFMHLFYNLFFQAQIGQWYFVSQYIFFGIFIYDLAEKIQFRIVKKAVPYIAFSVVLILFVCLVGGLKLTTNLSLAYNVFNSESKFEKKPKELLQGLAEDLVHVIPKESRIYVYDFPGRFAYYSDFNFVPADALVANPVFFNEINSFRFKDYLQKNKIHYLLLPTHISPKRKSVDFMGVEVKRSENKENVFYFKNTMSKKIVDSMDENDLIKVKAYLNPGKSWQPFYDSVTVYKLKINK</sequence>
<keyword evidence="1" id="KW-0472">Membrane</keyword>
<evidence type="ECO:0000256" key="1">
    <source>
        <dbReference type="SAM" id="Phobius"/>
    </source>
</evidence>
<feature type="transmembrane region" description="Helical" evidence="1">
    <location>
        <begin position="236"/>
        <end position="259"/>
    </location>
</feature>
<reference evidence="2 3" key="1">
    <citation type="journal article" date="2013" name="Int. J. Syst. Evol. Microbiol.">
        <title>Chryseobacterium angstadtii sp. nov., isolated from a newt tank.</title>
        <authorList>
            <person name="Kirk K.E."/>
            <person name="Hoffman J.A."/>
            <person name="Smith K.A."/>
            <person name="Strahan B.L."/>
            <person name="Failor K.C."/>
            <person name="Krebs J.E."/>
            <person name="Gale A.N."/>
            <person name="Do T.D."/>
            <person name="Sontag T.C."/>
            <person name="Batties A.M."/>
            <person name="Mistiszyn K."/>
            <person name="Newman J.D."/>
        </authorList>
    </citation>
    <scope>NUCLEOTIDE SEQUENCE [LARGE SCALE GENOMIC DNA]</scope>
    <source>
        <strain evidence="2 3">KM</strain>
    </source>
</reference>
<accession>A0A0J7IDL8</accession>
<feature type="transmembrane region" description="Helical" evidence="1">
    <location>
        <begin position="321"/>
        <end position="340"/>
    </location>
</feature>
<protein>
    <recommendedName>
        <fullName evidence="4">Glycosyltransferase RgtA/B/C/D-like domain-containing protein</fullName>
    </recommendedName>
</protein>
<organism evidence="2 3">
    <name type="scientific">Chryseobacterium angstadtii</name>
    <dbReference type="NCBI Taxonomy" id="558151"/>
    <lineage>
        <taxon>Bacteria</taxon>
        <taxon>Pseudomonadati</taxon>
        <taxon>Bacteroidota</taxon>
        <taxon>Flavobacteriia</taxon>
        <taxon>Flavobacteriales</taxon>
        <taxon>Weeksellaceae</taxon>
        <taxon>Chryseobacterium group</taxon>
        <taxon>Chryseobacterium</taxon>
    </lineage>
</organism>
<dbReference type="RefSeq" id="WP_048506212.1">
    <property type="nucleotide sequence ID" value="NZ_LFND01000003.1"/>
</dbReference>
<gene>
    <name evidence="2" type="ORF">ACM46_08410</name>
</gene>
<dbReference type="EMBL" id="LFND01000003">
    <property type="protein sequence ID" value="KMQ64307.1"/>
    <property type="molecule type" value="Genomic_DNA"/>
</dbReference>
<keyword evidence="1" id="KW-1133">Transmembrane helix</keyword>
<keyword evidence="1" id="KW-0812">Transmembrane</keyword>
<dbReference type="STRING" id="558151.ACM46_08410"/>
<evidence type="ECO:0008006" key="4">
    <source>
        <dbReference type="Google" id="ProtNLM"/>
    </source>
</evidence>
<feature type="transmembrane region" description="Helical" evidence="1">
    <location>
        <begin position="266"/>
        <end position="285"/>
    </location>
</feature>
<keyword evidence="3" id="KW-1185">Reference proteome</keyword>
<dbReference type="OrthoDB" id="1226162at2"/>
<dbReference type="AlphaFoldDB" id="A0A0J7IDL8"/>
<feature type="transmembrane region" description="Helical" evidence="1">
    <location>
        <begin position="193"/>
        <end position="216"/>
    </location>
</feature>
<evidence type="ECO:0000313" key="3">
    <source>
        <dbReference type="Proteomes" id="UP000036261"/>
    </source>
</evidence>
<name>A0A0J7IDL8_9FLAO</name>